<comment type="caution">
    <text evidence="1">The sequence shown here is derived from an EMBL/GenBank/DDBJ whole genome shotgun (WGS) entry which is preliminary data.</text>
</comment>
<accession>A0A8J6N318</accession>
<proteinExistence type="predicted"/>
<name>A0A8J6N318_9DELT</name>
<protein>
    <submittedName>
        <fullName evidence="1">Uncharacterized protein</fullName>
    </submittedName>
</protein>
<sequence length="105" mass="11839">MKQQKDYLQAYHEFKESVDFTRGGFLPDLDNMVWYLLAGVPPVPGDDDHSEKGQIIALDQRLNILKAIFVELNKSMSDDFLDQGLKIYDQAGESAKTMLLETGDG</sequence>
<dbReference type="AlphaFoldDB" id="A0A8J6N318"/>
<reference evidence="1 2" key="1">
    <citation type="submission" date="2020-08" db="EMBL/GenBank/DDBJ databases">
        <title>Bridging the membrane lipid divide: bacteria of the FCB group superphylum have the potential to synthesize archaeal ether lipids.</title>
        <authorList>
            <person name="Villanueva L."/>
            <person name="Von Meijenfeldt F.A.B."/>
            <person name="Westbye A.B."/>
            <person name="Yadav S."/>
            <person name="Hopmans E.C."/>
            <person name="Dutilh B.E."/>
            <person name="Sinninghe Damste J.S."/>
        </authorList>
    </citation>
    <scope>NUCLEOTIDE SEQUENCE [LARGE SCALE GENOMIC DNA]</scope>
    <source>
        <strain evidence="1">NIOZ-UU27</strain>
    </source>
</reference>
<dbReference type="EMBL" id="JACNJD010000337">
    <property type="protein sequence ID" value="MBC8179013.1"/>
    <property type="molecule type" value="Genomic_DNA"/>
</dbReference>
<evidence type="ECO:0000313" key="1">
    <source>
        <dbReference type="EMBL" id="MBC8179013.1"/>
    </source>
</evidence>
<evidence type="ECO:0000313" key="2">
    <source>
        <dbReference type="Proteomes" id="UP000650524"/>
    </source>
</evidence>
<dbReference type="Proteomes" id="UP000650524">
    <property type="component" value="Unassembled WGS sequence"/>
</dbReference>
<gene>
    <name evidence="1" type="ORF">H8E19_16540</name>
</gene>
<organism evidence="1 2">
    <name type="scientific">Candidatus Desulfacyla euxinica</name>
    <dbReference type="NCBI Taxonomy" id="2841693"/>
    <lineage>
        <taxon>Bacteria</taxon>
        <taxon>Deltaproteobacteria</taxon>
        <taxon>Candidatus Desulfacyla</taxon>
    </lineage>
</organism>